<reference evidence="3" key="2">
    <citation type="submission" date="2021-04" db="EMBL/GenBank/DDBJ databases">
        <authorList>
            <person name="Gilroy R."/>
        </authorList>
    </citation>
    <scope>NUCLEOTIDE SEQUENCE</scope>
    <source>
        <strain evidence="3">ChiBcec16-3735</strain>
    </source>
</reference>
<organism evidence="3 4">
    <name type="scientific">Candidatus Faecalibacterium gallistercoris</name>
    <dbReference type="NCBI Taxonomy" id="2838579"/>
    <lineage>
        <taxon>Bacteria</taxon>
        <taxon>Bacillati</taxon>
        <taxon>Bacillota</taxon>
        <taxon>Clostridia</taxon>
        <taxon>Eubacteriales</taxon>
        <taxon>Oscillospiraceae</taxon>
        <taxon>Faecalibacterium</taxon>
    </lineage>
</organism>
<keyword evidence="2" id="KW-0732">Signal</keyword>
<keyword evidence="1" id="KW-1133">Transmembrane helix</keyword>
<reference evidence="3" key="1">
    <citation type="journal article" date="2021" name="PeerJ">
        <title>Extensive microbial diversity within the chicken gut microbiome revealed by metagenomics and culture.</title>
        <authorList>
            <person name="Gilroy R."/>
            <person name="Ravi A."/>
            <person name="Getino M."/>
            <person name="Pursley I."/>
            <person name="Horton D.L."/>
            <person name="Alikhan N.F."/>
            <person name="Baker D."/>
            <person name="Gharbi K."/>
            <person name="Hall N."/>
            <person name="Watson M."/>
            <person name="Adriaenssens E.M."/>
            <person name="Foster-Nyarko E."/>
            <person name="Jarju S."/>
            <person name="Secka A."/>
            <person name="Antonio M."/>
            <person name="Oren A."/>
            <person name="Chaudhuri R.R."/>
            <person name="La Ragione R."/>
            <person name="Hildebrand F."/>
            <person name="Pallen M.J."/>
        </authorList>
    </citation>
    <scope>NUCLEOTIDE SEQUENCE</scope>
    <source>
        <strain evidence="3">ChiBcec16-3735</strain>
    </source>
</reference>
<dbReference type="AlphaFoldDB" id="A0A9D2FGC9"/>
<comment type="caution">
    <text evidence="3">The sequence shown here is derived from an EMBL/GenBank/DDBJ whole genome shotgun (WGS) entry which is preliminary data.</text>
</comment>
<name>A0A9D2FGC9_9FIRM</name>
<evidence type="ECO:0000256" key="1">
    <source>
        <dbReference type="SAM" id="Phobius"/>
    </source>
</evidence>
<keyword evidence="1" id="KW-0472">Membrane</keyword>
<gene>
    <name evidence="3" type="ORF">H9725_05305</name>
</gene>
<protein>
    <submittedName>
        <fullName evidence="3">Uncharacterized protein</fullName>
    </submittedName>
</protein>
<dbReference type="EMBL" id="DXBJ01000035">
    <property type="protein sequence ID" value="HIZ57982.1"/>
    <property type="molecule type" value="Genomic_DNA"/>
</dbReference>
<keyword evidence="1" id="KW-0812">Transmembrane</keyword>
<feature type="chain" id="PRO_5038758113" evidence="2">
    <location>
        <begin position="31"/>
        <end position="285"/>
    </location>
</feature>
<evidence type="ECO:0000256" key="2">
    <source>
        <dbReference type="SAM" id="SignalP"/>
    </source>
</evidence>
<proteinExistence type="predicted"/>
<evidence type="ECO:0000313" key="4">
    <source>
        <dbReference type="Proteomes" id="UP000824065"/>
    </source>
</evidence>
<dbReference type="Proteomes" id="UP000824065">
    <property type="component" value="Unassembled WGS sequence"/>
</dbReference>
<feature type="transmembrane region" description="Helical" evidence="1">
    <location>
        <begin position="169"/>
        <end position="190"/>
    </location>
</feature>
<feature type="signal peptide" evidence="2">
    <location>
        <begin position="1"/>
        <end position="30"/>
    </location>
</feature>
<evidence type="ECO:0000313" key="3">
    <source>
        <dbReference type="EMBL" id="HIZ57982.1"/>
    </source>
</evidence>
<sequence>MAVWKKARRIWGMVCLLLVLAAGLALPAAADVGPKPSVEVVFQGLEGRRYYATLLGNVPQYGPWSAEEEYLDWKGDPEAWEAFAAYPVPEGWYFLGNYADCTETGRFVWSYYPPETFYVLVWLPEEDRCLRSVQPVSRYAFDSRFTVTAAEEGLTVRSSYDYAGEVPGFLVRVALTILIETAAGWLLFGLRRRDQLALIFRVNLVTQLVLNLLLNLCAYFAGPMLAGLAYIPLELGVFAAEGAVYARCLPWPDGCEPHPWLYSLGANGVSFAAGWALADWLPGLF</sequence>
<accession>A0A9D2FGC9</accession>